<dbReference type="EMBL" id="CAXLJM020000083">
    <property type="protein sequence ID" value="CAL8130596.1"/>
    <property type="molecule type" value="Genomic_DNA"/>
</dbReference>
<proteinExistence type="predicted"/>
<organism evidence="2 3">
    <name type="scientific">Orchesella dallaii</name>
    <dbReference type="NCBI Taxonomy" id="48710"/>
    <lineage>
        <taxon>Eukaryota</taxon>
        <taxon>Metazoa</taxon>
        <taxon>Ecdysozoa</taxon>
        <taxon>Arthropoda</taxon>
        <taxon>Hexapoda</taxon>
        <taxon>Collembola</taxon>
        <taxon>Entomobryomorpha</taxon>
        <taxon>Entomobryoidea</taxon>
        <taxon>Orchesellidae</taxon>
        <taxon>Orchesellinae</taxon>
        <taxon>Orchesella</taxon>
    </lineage>
</organism>
<comment type="caution">
    <text evidence="2">The sequence shown here is derived from an EMBL/GenBank/DDBJ whole genome shotgun (WGS) entry which is preliminary data.</text>
</comment>
<gene>
    <name evidence="2" type="ORF">ODALV1_LOCUS23800</name>
</gene>
<reference evidence="2 3" key="1">
    <citation type="submission" date="2024-08" db="EMBL/GenBank/DDBJ databases">
        <authorList>
            <person name="Cucini C."/>
            <person name="Frati F."/>
        </authorList>
    </citation>
    <scope>NUCLEOTIDE SEQUENCE [LARGE SCALE GENOMIC DNA]</scope>
</reference>
<sequence>MSWEDNKISSATTADEKRPLLQAGSATTTDGAVGAGFIRGRKPARCLQVKRNRRDVSTFLPGKLFLVGIFL</sequence>
<name>A0ABP1RM31_9HEXA</name>
<evidence type="ECO:0000313" key="2">
    <source>
        <dbReference type="EMBL" id="CAL8130596.1"/>
    </source>
</evidence>
<feature type="region of interest" description="Disordered" evidence="1">
    <location>
        <begin position="1"/>
        <end position="35"/>
    </location>
</feature>
<protein>
    <submittedName>
        <fullName evidence="2">Uncharacterized protein</fullName>
    </submittedName>
</protein>
<keyword evidence="3" id="KW-1185">Reference proteome</keyword>
<evidence type="ECO:0000256" key="1">
    <source>
        <dbReference type="SAM" id="MobiDB-lite"/>
    </source>
</evidence>
<dbReference type="Proteomes" id="UP001642540">
    <property type="component" value="Unassembled WGS sequence"/>
</dbReference>
<accession>A0ABP1RM31</accession>
<evidence type="ECO:0000313" key="3">
    <source>
        <dbReference type="Proteomes" id="UP001642540"/>
    </source>
</evidence>